<feature type="compositionally biased region" description="Polar residues" evidence="2">
    <location>
        <begin position="393"/>
        <end position="402"/>
    </location>
</feature>
<reference evidence="5" key="1">
    <citation type="journal article" date="2019" name="Int. J. Syst. Evol. Microbiol.">
        <title>The Global Catalogue of Microorganisms (GCM) 10K type strain sequencing project: providing services to taxonomists for standard genome sequencing and annotation.</title>
        <authorList>
            <consortium name="The Broad Institute Genomics Platform"/>
            <consortium name="The Broad Institute Genome Sequencing Center for Infectious Disease"/>
            <person name="Wu L."/>
            <person name="Ma J."/>
        </authorList>
    </citation>
    <scope>NUCLEOTIDE SEQUENCE [LARGE SCALE GENOMIC DNA]</scope>
    <source>
        <strain evidence="5">CGMCC 1.12942</strain>
    </source>
</reference>
<keyword evidence="5" id="KW-1185">Reference proteome</keyword>
<evidence type="ECO:0000256" key="2">
    <source>
        <dbReference type="SAM" id="MobiDB-lite"/>
    </source>
</evidence>
<feature type="transmembrane region" description="Helical" evidence="3">
    <location>
        <begin position="32"/>
        <end position="50"/>
    </location>
</feature>
<accession>A0ABW2RQE6</accession>
<gene>
    <name evidence="4" type="ORF">ACFQNG_19330</name>
</gene>
<feature type="transmembrane region" description="Helical" evidence="3">
    <location>
        <begin position="144"/>
        <end position="164"/>
    </location>
</feature>
<evidence type="ECO:0000256" key="1">
    <source>
        <dbReference type="SAM" id="Coils"/>
    </source>
</evidence>
<feature type="region of interest" description="Disordered" evidence="2">
    <location>
        <begin position="373"/>
        <end position="480"/>
    </location>
</feature>
<dbReference type="Proteomes" id="UP001596500">
    <property type="component" value="Unassembled WGS sequence"/>
</dbReference>
<dbReference type="EMBL" id="JBHTBW010000081">
    <property type="protein sequence ID" value="MFC7443223.1"/>
    <property type="molecule type" value="Genomic_DNA"/>
</dbReference>
<evidence type="ECO:0000313" key="5">
    <source>
        <dbReference type="Proteomes" id="UP001596500"/>
    </source>
</evidence>
<dbReference type="RefSeq" id="WP_379867550.1">
    <property type="nucleotide sequence ID" value="NZ_JBHTBW010000081.1"/>
</dbReference>
<organism evidence="4 5">
    <name type="scientific">Laceyella putida</name>
    <dbReference type="NCBI Taxonomy" id="110101"/>
    <lineage>
        <taxon>Bacteria</taxon>
        <taxon>Bacillati</taxon>
        <taxon>Bacillota</taxon>
        <taxon>Bacilli</taxon>
        <taxon>Bacillales</taxon>
        <taxon>Thermoactinomycetaceae</taxon>
        <taxon>Laceyella</taxon>
    </lineage>
</organism>
<protein>
    <recommendedName>
        <fullName evidence="6">DUF4175 domain-containing protein</fullName>
    </recommendedName>
</protein>
<name>A0ABW2RQE6_9BACL</name>
<evidence type="ECO:0000256" key="3">
    <source>
        <dbReference type="SAM" id="Phobius"/>
    </source>
</evidence>
<comment type="caution">
    <text evidence="4">The sequence shown here is derived from an EMBL/GenBank/DDBJ whole genome shotgun (WGS) entry which is preliminary data.</text>
</comment>
<evidence type="ECO:0000313" key="4">
    <source>
        <dbReference type="EMBL" id="MFC7443223.1"/>
    </source>
</evidence>
<keyword evidence="3" id="KW-0472">Membrane</keyword>
<feature type="transmembrane region" description="Helical" evidence="3">
    <location>
        <begin position="56"/>
        <end position="76"/>
    </location>
</feature>
<keyword evidence="1" id="KW-0175">Coiled coil</keyword>
<evidence type="ECO:0008006" key="6">
    <source>
        <dbReference type="Google" id="ProtNLM"/>
    </source>
</evidence>
<proteinExistence type="predicted"/>
<keyword evidence="3" id="KW-0812">Transmembrane</keyword>
<feature type="coiled-coil region" evidence="1">
    <location>
        <begin position="171"/>
        <end position="243"/>
    </location>
</feature>
<feature type="compositionally biased region" description="Gly residues" evidence="2">
    <location>
        <begin position="407"/>
        <end position="443"/>
    </location>
</feature>
<sequence length="527" mass="56233">MNKERLPAWLGELSACRARIWKGRMLSQAKRGAWVGLGLAGITLVGARLIPMAHPLMIVLSVWGLSLLVGLGWGSWQRPTWLETVRMTDQALGLQERLLTLWQLRDQTGVVVEVQRREGLARWKERLPLLSQAFPLPWGSRREAWGGLAACLVLLPLMMLPNPLTEQALKQERVGQAIKKERAKVEELREKAEQDPKLSRVAKRELTQELSRLAQALKESESLEQMAAELAQSEARLQELGARQRSGEQAMQTALTSMGQQAGLKDWGQRLAEGKSLPGAKEWQTTLRQMSAADKQTLAHSLGEWGKAWNNPAHPALAQAGQKWERAAQALAGDAGQAGVAVSEALAAAAQTASQLTWDRQVTARHQQAIAAGQETVTAASGGRGGTGSTAREQPSGQTQPVNGNGQSSGNGQGNGSGASNGNGADTGAGSGADAGSGMGSGAGSRNLFVPWSRLEGEGQSGTLSGPADQGAQAGEGAVSQLPGMSLPYEAVYAQYAAEMRQALERGEIPPEYRELVKAYFSSLEPN</sequence>
<keyword evidence="3" id="KW-1133">Transmembrane helix</keyword>